<dbReference type="GeneID" id="54488014"/>
<evidence type="ECO:0000259" key="11">
    <source>
        <dbReference type="PROSITE" id="PS51867"/>
    </source>
</evidence>
<dbReference type="Gene3D" id="3.30.40.10">
    <property type="entry name" value="Zinc/RING finger domain, C3HC4 (zinc finger)"/>
    <property type="match status" value="1"/>
</dbReference>
<dbReference type="RefSeq" id="XP_033601143.1">
    <property type="nucleotide sequence ID" value="XM_033746960.1"/>
</dbReference>
<dbReference type="InterPro" id="IPR027370">
    <property type="entry name" value="Znf-RING_euk"/>
</dbReference>
<evidence type="ECO:0000256" key="3">
    <source>
        <dbReference type="ARBA" id="ARBA00022723"/>
    </source>
</evidence>
<evidence type="ECO:0000256" key="2">
    <source>
        <dbReference type="ARBA" id="ARBA00022490"/>
    </source>
</evidence>
<keyword evidence="3" id="KW-0479">Metal-binding</keyword>
<dbReference type="SUPFAM" id="SSF57850">
    <property type="entry name" value="RING/U-box"/>
    <property type="match status" value="1"/>
</dbReference>
<evidence type="ECO:0000256" key="1">
    <source>
        <dbReference type="ARBA" id="ARBA00004496"/>
    </source>
</evidence>
<dbReference type="SMART" id="SM00757">
    <property type="entry name" value="CRA"/>
    <property type="match status" value="1"/>
</dbReference>
<dbReference type="OrthoDB" id="1933281at2759"/>
<dbReference type="InterPro" id="IPR045098">
    <property type="entry name" value="Fyv10_fam"/>
</dbReference>
<proteinExistence type="inferred from homology"/>
<dbReference type="InterPro" id="IPR024964">
    <property type="entry name" value="CTLH/CRA"/>
</dbReference>
<evidence type="ECO:0000256" key="6">
    <source>
        <dbReference type="ARBA" id="ARBA00061136"/>
    </source>
</evidence>
<evidence type="ECO:0000313" key="12">
    <source>
        <dbReference type="EMBL" id="KAF2758692.1"/>
    </source>
</evidence>
<keyword evidence="5" id="KW-0862">Zinc</keyword>
<dbReference type="GO" id="GO:0005737">
    <property type="term" value="C:cytoplasm"/>
    <property type="evidence" value="ECO:0007669"/>
    <property type="project" value="UniProtKB-SubCell"/>
</dbReference>
<evidence type="ECO:0000256" key="5">
    <source>
        <dbReference type="ARBA" id="ARBA00022833"/>
    </source>
</evidence>
<feature type="domain" description="RING-Gid-type" evidence="11">
    <location>
        <begin position="360"/>
        <end position="401"/>
    </location>
</feature>
<dbReference type="PANTHER" id="PTHR12170">
    <property type="entry name" value="MACROPHAGE ERYTHROBLAST ATTACHER-RELATED"/>
    <property type="match status" value="1"/>
</dbReference>
<protein>
    <recommendedName>
        <fullName evidence="8">GID complex catalytic subunit 2</fullName>
    </recommendedName>
    <alternativeName>
        <fullName evidence="7">Glucose-induced degradation protein 2</fullName>
    </alternativeName>
</protein>
<evidence type="ECO:0000256" key="7">
    <source>
        <dbReference type="ARBA" id="ARBA00075398"/>
    </source>
</evidence>
<dbReference type="EMBL" id="ML996571">
    <property type="protein sequence ID" value="KAF2758692.1"/>
    <property type="molecule type" value="Genomic_DNA"/>
</dbReference>
<dbReference type="InterPro" id="IPR037683">
    <property type="entry name" value="Rmd5_dRing"/>
</dbReference>
<accession>A0A6A6W763</accession>
<evidence type="ECO:0000256" key="10">
    <source>
        <dbReference type="SAM" id="MobiDB-lite"/>
    </source>
</evidence>
<dbReference type="GO" id="GO:0034657">
    <property type="term" value="C:GID complex"/>
    <property type="evidence" value="ECO:0007669"/>
    <property type="project" value="TreeGrafter"/>
</dbReference>
<dbReference type="InterPro" id="IPR013144">
    <property type="entry name" value="CRA_dom"/>
</dbReference>
<feature type="zinc finger region" description="RING-Gid-type" evidence="9">
    <location>
        <begin position="360"/>
        <end position="401"/>
    </location>
</feature>
<comment type="subcellular location">
    <subcellularLocation>
        <location evidence="1">Cytoplasm</location>
    </subcellularLocation>
</comment>
<reference evidence="12" key="1">
    <citation type="journal article" date="2020" name="Stud. Mycol.">
        <title>101 Dothideomycetes genomes: a test case for predicting lifestyles and emergence of pathogens.</title>
        <authorList>
            <person name="Haridas S."/>
            <person name="Albert R."/>
            <person name="Binder M."/>
            <person name="Bloem J."/>
            <person name="Labutti K."/>
            <person name="Salamov A."/>
            <person name="Andreopoulos B."/>
            <person name="Baker S."/>
            <person name="Barry K."/>
            <person name="Bills G."/>
            <person name="Bluhm B."/>
            <person name="Cannon C."/>
            <person name="Castanera R."/>
            <person name="Culley D."/>
            <person name="Daum C."/>
            <person name="Ezra D."/>
            <person name="Gonzalez J."/>
            <person name="Henrissat B."/>
            <person name="Kuo A."/>
            <person name="Liang C."/>
            <person name="Lipzen A."/>
            <person name="Lutzoni F."/>
            <person name="Magnuson J."/>
            <person name="Mondo S."/>
            <person name="Nolan M."/>
            <person name="Ohm R."/>
            <person name="Pangilinan J."/>
            <person name="Park H.-J."/>
            <person name="Ramirez L."/>
            <person name="Alfaro M."/>
            <person name="Sun H."/>
            <person name="Tritt A."/>
            <person name="Yoshinaga Y."/>
            <person name="Zwiers L.-H."/>
            <person name="Turgeon B."/>
            <person name="Goodwin S."/>
            <person name="Spatafora J."/>
            <person name="Crous P."/>
            <person name="Grigoriev I."/>
        </authorList>
    </citation>
    <scope>NUCLEOTIDE SEQUENCE</scope>
    <source>
        <strain evidence="12">CBS 121739</strain>
    </source>
</reference>
<evidence type="ECO:0000256" key="9">
    <source>
        <dbReference type="PROSITE-ProRule" id="PRU01215"/>
    </source>
</evidence>
<comment type="similarity">
    <text evidence="6">Belongs to the RMD5/GID2 family.</text>
</comment>
<dbReference type="Pfam" id="PF10607">
    <property type="entry name" value="CTLH"/>
    <property type="match status" value="1"/>
</dbReference>
<evidence type="ECO:0000256" key="4">
    <source>
        <dbReference type="ARBA" id="ARBA00022771"/>
    </source>
</evidence>
<dbReference type="GO" id="GO:0008270">
    <property type="term" value="F:zinc ion binding"/>
    <property type="evidence" value="ECO:0007669"/>
    <property type="project" value="UniProtKB-KW"/>
</dbReference>
<dbReference type="CDD" id="cd16652">
    <property type="entry name" value="dRING_Rmd5p-like"/>
    <property type="match status" value="1"/>
</dbReference>
<dbReference type="PANTHER" id="PTHR12170:SF3">
    <property type="entry name" value="GH10162P"/>
    <property type="match status" value="1"/>
</dbReference>
<dbReference type="Proteomes" id="UP000799437">
    <property type="component" value="Unassembled WGS sequence"/>
</dbReference>
<dbReference type="InterPro" id="IPR006594">
    <property type="entry name" value="LisH"/>
</dbReference>
<dbReference type="FunFam" id="3.30.40.10:FF:000143">
    <property type="entry name" value="Regulator of gluconeogenesis Rmd5"/>
    <property type="match status" value="1"/>
</dbReference>
<name>A0A6A6W763_9PEZI</name>
<organism evidence="12 13">
    <name type="scientific">Pseudovirgaria hyperparasitica</name>
    <dbReference type="NCBI Taxonomy" id="470096"/>
    <lineage>
        <taxon>Eukaryota</taxon>
        <taxon>Fungi</taxon>
        <taxon>Dikarya</taxon>
        <taxon>Ascomycota</taxon>
        <taxon>Pezizomycotina</taxon>
        <taxon>Dothideomycetes</taxon>
        <taxon>Dothideomycetes incertae sedis</taxon>
        <taxon>Acrospermales</taxon>
        <taxon>Acrospermaceae</taxon>
        <taxon>Pseudovirgaria</taxon>
    </lineage>
</organism>
<dbReference type="PROSITE" id="PS51867">
    <property type="entry name" value="ZF_RING_GID"/>
    <property type="match status" value="1"/>
</dbReference>
<keyword evidence="13" id="KW-1185">Reference proteome</keyword>
<dbReference type="GO" id="GO:0005634">
    <property type="term" value="C:nucleus"/>
    <property type="evidence" value="ECO:0007669"/>
    <property type="project" value="TreeGrafter"/>
</dbReference>
<evidence type="ECO:0000256" key="8">
    <source>
        <dbReference type="ARBA" id="ARBA00080744"/>
    </source>
</evidence>
<dbReference type="PROSITE" id="PS50896">
    <property type="entry name" value="LISH"/>
    <property type="match status" value="1"/>
</dbReference>
<dbReference type="Pfam" id="PF13445">
    <property type="entry name" value="zf-RING_UBOX"/>
    <property type="match status" value="1"/>
</dbReference>
<keyword evidence="2" id="KW-0963">Cytoplasm</keyword>
<dbReference type="GO" id="GO:0061630">
    <property type="term" value="F:ubiquitin protein ligase activity"/>
    <property type="evidence" value="ECO:0007669"/>
    <property type="project" value="InterPro"/>
</dbReference>
<dbReference type="InterPro" id="IPR013083">
    <property type="entry name" value="Znf_RING/FYVE/PHD"/>
</dbReference>
<evidence type="ECO:0000313" key="13">
    <source>
        <dbReference type="Proteomes" id="UP000799437"/>
    </source>
</evidence>
<dbReference type="AlphaFoldDB" id="A0A6A6W763"/>
<feature type="region of interest" description="Disordered" evidence="10">
    <location>
        <begin position="129"/>
        <end position="152"/>
    </location>
</feature>
<sequence>MEALLEEHAKLEKRGNLAKTIEDVQRTIELLQSARDGLVANPSPSPKALEKLQKPTKLLNDKVNSDLTEIYKAQNSYSKALDKKFTGKLYMDPDGDALASHPHLINQAISMHLLREGQFSVAATFMEEAEAHPRAPEPTPGTPDPYAAQGEDKRKVTENFNAKELEQQFSDMYHILRELRTRRNLTPAIAWARQNRETLETRGSNLEWELCRLQYVCLYKNEAWNLRELGQTGGPLGAFAYANQEFKHFHRRYARELQQLLGALAFNENLYDSPYMSLFFNETAWEEVATSFTREFCSLIGLSADSPLYIAVTAGTIALPRLLKLQNIMREKRTEWTTEEEMPIEIPLPPSYHFHSIFVCPVSKEQATDENPPKMMPCGHVILKTSMDAISKGQKFKCPYCPGESIPREALTCRF</sequence>
<keyword evidence="4 9" id="KW-0863">Zinc-finger</keyword>
<dbReference type="GO" id="GO:0043161">
    <property type="term" value="P:proteasome-mediated ubiquitin-dependent protein catabolic process"/>
    <property type="evidence" value="ECO:0007669"/>
    <property type="project" value="InterPro"/>
</dbReference>
<gene>
    <name evidence="12" type="ORF">EJ05DRAFT_500208</name>
</gene>
<dbReference type="InterPro" id="IPR044063">
    <property type="entry name" value="ZF_RING_GID"/>
</dbReference>